<dbReference type="Proteomes" id="UP001362899">
    <property type="component" value="Unassembled WGS sequence"/>
</dbReference>
<feature type="region of interest" description="Disordered" evidence="1">
    <location>
        <begin position="527"/>
        <end position="565"/>
    </location>
</feature>
<keyword evidence="4" id="KW-1185">Reference proteome</keyword>
<organism evidence="3 4">
    <name type="scientific">Starmerella bacillaris</name>
    <name type="common">Yeast</name>
    <name type="synonym">Candida zemplinina</name>
    <dbReference type="NCBI Taxonomy" id="1247836"/>
    <lineage>
        <taxon>Eukaryota</taxon>
        <taxon>Fungi</taxon>
        <taxon>Dikarya</taxon>
        <taxon>Ascomycota</taxon>
        <taxon>Saccharomycotina</taxon>
        <taxon>Dipodascomycetes</taxon>
        <taxon>Dipodascales</taxon>
        <taxon>Trichomonascaceae</taxon>
        <taxon>Starmerella</taxon>
    </lineage>
</organism>
<gene>
    <name evidence="3" type="ORF">DASB73_032860</name>
</gene>
<comment type="caution">
    <text evidence="3">The sequence shown here is derived from an EMBL/GenBank/DDBJ whole genome shotgun (WGS) entry which is preliminary data.</text>
</comment>
<feature type="signal peptide" evidence="2">
    <location>
        <begin position="1"/>
        <end position="20"/>
    </location>
</feature>
<evidence type="ECO:0000256" key="2">
    <source>
        <dbReference type="SAM" id="SignalP"/>
    </source>
</evidence>
<protein>
    <submittedName>
        <fullName evidence="3">Uncharacterized protein</fullName>
    </submittedName>
</protein>
<dbReference type="EMBL" id="BTGC01000008">
    <property type="protein sequence ID" value="GMM52323.1"/>
    <property type="molecule type" value="Genomic_DNA"/>
</dbReference>
<accession>A0AAV5RLI4</accession>
<keyword evidence="2" id="KW-0732">Signal</keyword>
<feature type="chain" id="PRO_5043439502" evidence="2">
    <location>
        <begin position="21"/>
        <end position="764"/>
    </location>
</feature>
<feature type="compositionally biased region" description="Polar residues" evidence="1">
    <location>
        <begin position="527"/>
        <end position="537"/>
    </location>
</feature>
<reference evidence="3 4" key="1">
    <citation type="journal article" date="2023" name="Elife">
        <title>Identification of key yeast species and microbe-microbe interactions impacting larval growth of Drosophila in the wild.</title>
        <authorList>
            <person name="Mure A."/>
            <person name="Sugiura Y."/>
            <person name="Maeda R."/>
            <person name="Honda K."/>
            <person name="Sakurai N."/>
            <person name="Takahashi Y."/>
            <person name="Watada M."/>
            <person name="Katoh T."/>
            <person name="Gotoh A."/>
            <person name="Gotoh Y."/>
            <person name="Taniguchi I."/>
            <person name="Nakamura K."/>
            <person name="Hayashi T."/>
            <person name="Katayama T."/>
            <person name="Uemura T."/>
            <person name="Hattori Y."/>
        </authorList>
    </citation>
    <scope>NUCLEOTIDE SEQUENCE [LARGE SCALE GENOMIC DNA]</scope>
    <source>
        <strain evidence="3 4">SB-73</strain>
    </source>
</reference>
<proteinExistence type="predicted"/>
<sequence length="764" mass="87495">MFMFMFLLIALFSLLNPVFAIANSTTLPESITFYPLSDAVKHITIIETYDYLTTSDDLIPANFSTFHKPDNFTQYGYYDYMRYHACECIQAQQYPVISDKARPVAEEYYIEIVHVAVPQLLPKVETYKQQHWRNWTTAAVACAVFFTGYYGQQKGKTRFTMGIFLSYIRMVTTIAVKWAYSTITRCLSIPIEFIYFNCTGCGTSFLSLKDIFSWGCAMKRLRSLSIVCKAVIARLFKNNVLSPAVSFDSIPTCIVNSVDFTSDISESVVFSDPLVREIMNKLEWLEFMAGITNFNEFALECTSNIVSDLEFDIESNSICESGLDTMEAGGSDLKIPLEGIPAKISDPEIVSEFVELASSEPIAQDCSFTELQTVFEPIRSVFPDLEFDVEANLICLPDLSFTDTQFTHNKSQKSTQVYGPITPLVIRKVSNGENPESKLVEPILSVKSSSDVPLSVCKPSAESTNIPLLETPNATVTYESIKPLVIRKVNNGIQDKIDSKEQESIEDSKHFTPLVVQKVRKNRITRSLSARRSNSDAIQHKQHKHISPKKNRISKNTSKRNKNSRKVRFVSPVLEKTAVFCEGKNKVEIKRTPVFIGRTPSNRLENIAVRESWFSPRRSEFPDYDLIVGWGQQFGFHELHDPELKEIIVMNALNRKRSFPFLKRSLAFAYYFALRMEFFEECHRVSNLEYLRQSLYIDITFLEQFTIEVEMIDLALTSEMVREIASEKSTNGLDWLKHIETIYTLYKTCESIWQSRIMERKQLH</sequence>
<evidence type="ECO:0000256" key="1">
    <source>
        <dbReference type="SAM" id="MobiDB-lite"/>
    </source>
</evidence>
<evidence type="ECO:0000313" key="3">
    <source>
        <dbReference type="EMBL" id="GMM52323.1"/>
    </source>
</evidence>
<feature type="compositionally biased region" description="Basic residues" evidence="1">
    <location>
        <begin position="540"/>
        <end position="565"/>
    </location>
</feature>
<dbReference type="AlphaFoldDB" id="A0AAV5RLI4"/>
<evidence type="ECO:0000313" key="4">
    <source>
        <dbReference type="Proteomes" id="UP001362899"/>
    </source>
</evidence>
<name>A0AAV5RLI4_STABA</name>